<dbReference type="AlphaFoldDB" id="A0A2T6AZ50"/>
<accession>A0A2T6AZ50</accession>
<gene>
    <name evidence="2" type="ORF">C8N34_108188</name>
</gene>
<dbReference type="Proteomes" id="UP000244224">
    <property type="component" value="Unassembled WGS sequence"/>
</dbReference>
<evidence type="ECO:0000256" key="1">
    <source>
        <dbReference type="SAM" id="Phobius"/>
    </source>
</evidence>
<dbReference type="EMBL" id="QBKP01000008">
    <property type="protein sequence ID" value="PTX49078.1"/>
    <property type="molecule type" value="Genomic_DNA"/>
</dbReference>
<organism evidence="2 3">
    <name type="scientific">Gemmobacter caeni</name>
    <dbReference type="NCBI Taxonomy" id="589035"/>
    <lineage>
        <taxon>Bacteria</taxon>
        <taxon>Pseudomonadati</taxon>
        <taxon>Pseudomonadota</taxon>
        <taxon>Alphaproteobacteria</taxon>
        <taxon>Rhodobacterales</taxon>
        <taxon>Paracoccaceae</taxon>
        <taxon>Gemmobacter</taxon>
    </lineage>
</organism>
<keyword evidence="3" id="KW-1185">Reference proteome</keyword>
<proteinExistence type="predicted"/>
<sequence>MPTPPDTVPKNGTWAGFITSIAIGFVVFLFVLLILNVTLIYM</sequence>
<comment type="caution">
    <text evidence="2">The sequence shown here is derived from an EMBL/GenBank/DDBJ whole genome shotgun (WGS) entry which is preliminary data.</text>
</comment>
<protein>
    <submittedName>
        <fullName evidence="2">Uncharacterized protein</fullName>
    </submittedName>
</protein>
<keyword evidence="1" id="KW-0812">Transmembrane</keyword>
<feature type="transmembrane region" description="Helical" evidence="1">
    <location>
        <begin position="14"/>
        <end position="41"/>
    </location>
</feature>
<evidence type="ECO:0000313" key="3">
    <source>
        <dbReference type="Proteomes" id="UP000244224"/>
    </source>
</evidence>
<keyword evidence="1" id="KW-0472">Membrane</keyword>
<keyword evidence="1" id="KW-1133">Transmembrane helix</keyword>
<name>A0A2T6AZ50_9RHOB</name>
<evidence type="ECO:0000313" key="2">
    <source>
        <dbReference type="EMBL" id="PTX49078.1"/>
    </source>
</evidence>
<reference evidence="2 3" key="1">
    <citation type="submission" date="2018-04" db="EMBL/GenBank/DDBJ databases">
        <title>Genomic Encyclopedia of Archaeal and Bacterial Type Strains, Phase II (KMG-II): from individual species to whole genera.</title>
        <authorList>
            <person name="Goeker M."/>
        </authorList>
    </citation>
    <scope>NUCLEOTIDE SEQUENCE [LARGE SCALE GENOMIC DNA]</scope>
    <source>
        <strain evidence="2 3">DSM 21823</strain>
    </source>
</reference>